<dbReference type="EMBL" id="FMHV01000002">
    <property type="protein sequence ID" value="SCL26187.1"/>
    <property type="molecule type" value="Genomic_DNA"/>
</dbReference>
<name>A0A1C6S9L3_9ACTN</name>
<reference evidence="2" key="1">
    <citation type="submission" date="2016-06" db="EMBL/GenBank/DDBJ databases">
        <authorList>
            <person name="Varghese N."/>
            <person name="Submissions Spin"/>
        </authorList>
    </citation>
    <scope>NUCLEOTIDE SEQUENCE [LARGE SCALE GENOMIC DNA]</scope>
    <source>
        <strain evidence="2">DSM 45431</strain>
    </source>
</reference>
<gene>
    <name evidence="1" type="ORF">GA0070624_3255</name>
</gene>
<evidence type="ECO:0000313" key="2">
    <source>
        <dbReference type="Proteomes" id="UP000199413"/>
    </source>
</evidence>
<dbReference type="Proteomes" id="UP000199413">
    <property type="component" value="Unassembled WGS sequence"/>
</dbReference>
<organism evidence="1 2">
    <name type="scientific">Micromonospora rhizosphaerae</name>
    <dbReference type="NCBI Taxonomy" id="568872"/>
    <lineage>
        <taxon>Bacteria</taxon>
        <taxon>Bacillati</taxon>
        <taxon>Actinomycetota</taxon>
        <taxon>Actinomycetes</taxon>
        <taxon>Micromonosporales</taxon>
        <taxon>Micromonosporaceae</taxon>
        <taxon>Micromonospora</taxon>
    </lineage>
</organism>
<protein>
    <submittedName>
        <fullName evidence="1">Uncharacterized protein</fullName>
    </submittedName>
</protein>
<keyword evidence="2" id="KW-1185">Reference proteome</keyword>
<sequence length="85" mass="9504">MTIRGSAFFTSGGESDDPEWVLVAVERGVLFRPDQVDSFTRLFLMEELCKTVTISGDESCLHPYPSIREVLAPARSARFEHGKRG</sequence>
<accession>A0A1C6S9L3</accession>
<dbReference type="AlphaFoldDB" id="A0A1C6S9L3"/>
<proteinExistence type="predicted"/>
<evidence type="ECO:0000313" key="1">
    <source>
        <dbReference type="EMBL" id="SCL26187.1"/>
    </source>
</evidence>